<dbReference type="PANTHER" id="PTHR14677">
    <property type="entry name" value="ARSENITE INDUCUBLE RNA ASSOCIATED PROTEIN AIP-1-RELATED"/>
    <property type="match status" value="1"/>
</dbReference>
<dbReference type="InterPro" id="IPR057357">
    <property type="entry name" value="Znf-C2H2_ZFAND2A/B"/>
</dbReference>
<evidence type="ECO:0000313" key="8">
    <source>
        <dbReference type="Proteomes" id="UP001627154"/>
    </source>
</evidence>
<evidence type="ECO:0000256" key="3">
    <source>
        <dbReference type="ARBA" id="ARBA00022771"/>
    </source>
</evidence>
<dbReference type="AlphaFoldDB" id="A0ABD2XHA5"/>
<feature type="domain" description="AN1-type" evidence="6">
    <location>
        <begin position="94"/>
        <end position="142"/>
    </location>
</feature>
<keyword evidence="1" id="KW-0479">Metal-binding</keyword>
<evidence type="ECO:0000256" key="1">
    <source>
        <dbReference type="ARBA" id="ARBA00022723"/>
    </source>
</evidence>
<dbReference type="PROSITE" id="PS51039">
    <property type="entry name" value="ZF_AN1"/>
    <property type="match status" value="2"/>
</dbReference>
<evidence type="ECO:0000256" key="4">
    <source>
        <dbReference type="ARBA" id="ARBA00022833"/>
    </source>
</evidence>
<comment type="caution">
    <text evidence="7">The sequence shown here is derived from an EMBL/GenBank/DDBJ whole genome shotgun (WGS) entry which is preliminary data.</text>
</comment>
<keyword evidence="4" id="KW-0862">Zinc</keyword>
<dbReference type="Pfam" id="PF01428">
    <property type="entry name" value="zf-AN1"/>
    <property type="match status" value="2"/>
</dbReference>
<accession>A0ABD2XHA5</accession>
<dbReference type="FunFam" id="4.10.1110.10:FF:000003">
    <property type="entry name" value="AN1-type zinc finger protein 2B isoform X1"/>
    <property type="match status" value="1"/>
</dbReference>
<evidence type="ECO:0000256" key="2">
    <source>
        <dbReference type="ARBA" id="ARBA00022737"/>
    </source>
</evidence>
<dbReference type="Gene3D" id="4.10.1110.10">
    <property type="entry name" value="AN1-like Zinc finger"/>
    <property type="match status" value="2"/>
</dbReference>
<protein>
    <recommendedName>
        <fullName evidence="6">AN1-type domain-containing protein</fullName>
    </recommendedName>
</protein>
<name>A0ABD2XHA5_9HYME</name>
<feature type="domain" description="AN1-type" evidence="6">
    <location>
        <begin position="4"/>
        <end position="52"/>
    </location>
</feature>
<dbReference type="EMBL" id="JBJJXI010000026">
    <property type="protein sequence ID" value="KAL3404294.1"/>
    <property type="molecule type" value="Genomic_DNA"/>
</dbReference>
<evidence type="ECO:0000313" key="7">
    <source>
        <dbReference type="EMBL" id="KAL3404294.1"/>
    </source>
</evidence>
<dbReference type="GO" id="GO:0008270">
    <property type="term" value="F:zinc ion binding"/>
    <property type="evidence" value="ECO:0007669"/>
    <property type="project" value="UniProtKB-KW"/>
</dbReference>
<evidence type="ECO:0000256" key="5">
    <source>
        <dbReference type="PROSITE-ProRule" id="PRU00449"/>
    </source>
</evidence>
<organism evidence="7 8">
    <name type="scientific">Trichogramma kaykai</name>
    <dbReference type="NCBI Taxonomy" id="54128"/>
    <lineage>
        <taxon>Eukaryota</taxon>
        <taxon>Metazoa</taxon>
        <taxon>Ecdysozoa</taxon>
        <taxon>Arthropoda</taxon>
        <taxon>Hexapoda</taxon>
        <taxon>Insecta</taxon>
        <taxon>Pterygota</taxon>
        <taxon>Neoptera</taxon>
        <taxon>Endopterygota</taxon>
        <taxon>Hymenoptera</taxon>
        <taxon>Apocrita</taxon>
        <taxon>Proctotrupomorpha</taxon>
        <taxon>Chalcidoidea</taxon>
        <taxon>Trichogrammatidae</taxon>
        <taxon>Trichogramma</taxon>
    </lineage>
</organism>
<proteinExistence type="predicted"/>
<dbReference type="InterPro" id="IPR000058">
    <property type="entry name" value="Znf_AN1"/>
</dbReference>
<gene>
    <name evidence="7" type="ORF">TKK_003254</name>
</gene>
<dbReference type="SMART" id="SM00154">
    <property type="entry name" value="ZnF_AN1"/>
    <property type="match status" value="2"/>
</dbReference>
<keyword evidence="2" id="KW-0677">Repeat</keyword>
<keyword evidence="3 5" id="KW-0863">Zinc-finger</keyword>
<sequence length="211" mass="23795">MELPHLGEHCDVKTCNRLDFLPIKCDACEKMFCGDHMSYANHNCPSAHKKDVQVPVCPMCNAPVPSKRGDPPDYAVSMHLDNECGSSYKDRRRRIFTNKCSKKGCKVKELIPVLCKDCSYNYCLGHRHPTDHSCIGRDQAMREKRLEAIEKMELNKRRSGNKNTKDLLHGVQGTLNEDEAFAAALQASINEQAGRPAECSAWKNQNKCQLS</sequence>
<dbReference type="InterPro" id="IPR035896">
    <property type="entry name" value="AN1-like_Znf"/>
</dbReference>
<dbReference type="Pfam" id="PF25403">
    <property type="entry name" value="zf-C2H2_ZFAND2"/>
    <property type="match status" value="1"/>
</dbReference>
<dbReference type="Proteomes" id="UP001627154">
    <property type="component" value="Unassembled WGS sequence"/>
</dbReference>
<keyword evidence="8" id="KW-1185">Reference proteome</keyword>
<dbReference type="PANTHER" id="PTHR14677:SF20">
    <property type="entry name" value="ZINC FINGER AN1-TYPE CONTAINING 2A-RELATED"/>
    <property type="match status" value="1"/>
</dbReference>
<reference evidence="7 8" key="1">
    <citation type="journal article" date="2024" name="bioRxiv">
        <title>A reference genome for Trichogramma kaykai: A tiny desert-dwelling parasitoid wasp with competing sex-ratio distorters.</title>
        <authorList>
            <person name="Culotta J."/>
            <person name="Lindsey A.R."/>
        </authorList>
    </citation>
    <scope>NUCLEOTIDE SEQUENCE [LARGE SCALE GENOMIC DNA]</scope>
    <source>
        <strain evidence="7 8">KSX58</strain>
    </source>
</reference>
<dbReference type="SUPFAM" id="SSF118310">
    <property type="entry name" value="AN1-like Zinc finger"/>
    <property type="match status" value="2"/>
</dbReference>
<evidence type="ECO:0000259" key="6">
    <source>
        <dbReference type="PROSITE" id="PS51039"/>
    </source>
</evidence>